<dbReference type="EMBL" id="CVRI01000063">
    <property type="protein sequence ID" value="CRL04275.1"/>
    <property type="molecule type" value="Genomic_DNA"/>
</dbReference>
<reference evidence="1 2" key="1">
    <citation type="submission" date="2015-04" db="EMBL/GenBank/DDBJ databases">
        <authorList>
            <person name="Syromyatnikov M.Y."/>
            <person name="Popov V.N."/>
        </authorList>
    </citation>
    <scope>NUCLEOTIDE SEQUENCE [LARGE SCALE GENOMIC DNA]</scope>
</reference>
<sequence length="66" mass="7605">MACNALQSQTIRRLKPMIISMYPFEIQEGNFFLMVDINACAVYKRSKPSLENMAIGIHIEMNKKII</sequence>
<name>A0A1J1IVI0_9DIPT</name>
<evidence type="ECO:0000313" key="2">
    <source>
        <dbReference type="Proteomes" id="UP000183832"/>
    </source>
</evidence>
<dbReference type="Proteomes" id="UP000183832">
    <property type="component" value="Unassembled WGS sequence"/>
</dbReference>
<evidence type="ECO:0000313" key="1">
    <source>
        <dbReference type="EMBL" id="CRL04275.1"/>
    </source>
</evidence>
<gene>
    <name evidence="1" type="ORF">CLUMA_CG017373</name>
</gene>
<protein>
    <submittedName>
        <fullName evidence="1">CLUMA_CG017373, isoform A</fullName>
    </submittedName>
</protein>
<proteinExistence type="predicted"/>
<organism evidence="1 2">
    <name type="scientific">Clunio marinus</name>
    <dbReference type="NCBI Taxonomy" id="568069"/>
    <lineage>
        <taxon>Eukaryota</taxon>
        <taxon>Metazoa</taxon>
        <taxon>Ecdysozoa</taxon>
        <taxon>Arthropoda</taxon>
        <taxon>Hexapoda</taxon>
        <taxon>Insecta</taxon>
        <taxon>Pterygota</taxon>
        <taxon>Neoptera</taxon>
        <taxon>Endopterygota</taxon>
        <taxon>Diptera</taxon>
        <taxon>Nematocera</taxon>
        <taxon>Chironomoidea</taxon>
        <taxon>Chironomidae</taxon>
        <taxon>Clunio</taxon>
    </lineage>
</organism>
<accession>A0A1J1IVI0</accession>
<keyword evidence="2" id="KW-1185">Reference proteome</keyword>
<dbReference type="AlphaFoldDB" id="A0A1J1IVI0"/>